<dbReference type="InterPro" id="IPR052628">
    <property type="entry name" value="CFAP70"/>
</dbReference>
<evidence type="ECO:0000313" key="6">
    <source>
        <dbReference type="Proteomes" id="UP000010116"/>
    </source>
</evidence>
<dbReference type="InterPro" id="IPR019734">
    <property type="entry name" value="TPR_rpt"/>
</dbReference>
<dbReference type="PROSITE" id="PS50005">
    <property type="entry name" value="TPR"/>
    <property type="match status" value="1"/>
</dbReference>
<dbReference type="Proteomes" id="UP000010116">
    <property type="component" value="Unassembled WGS sequence"/>
</dbReference>
<evidence type="ECO:0000256" key="1">
    <source>
        <dbReference type="ARBA" id="ARBA00022737"/>
    </source>
</evidence>
<evidence type="ECO:0000256" key="4">
    <source>
        <dbReference type="SAM" id="SignalP"/>
    </source>
</evidence>
<dbReference type="Pfam" id="PF12895">
    <property type="entry name" value="ANAPC3"/>
    <property type="match status" value="1"/>
</dbReference>
<proteinExistence type="predicted"/>
<evidence type="ECO:0000313" key="5">
    <source>
        <dbReference type="EMBL" id="EJP74029.1"/>
    </source>
</evidence>
<keyword evidence="2 3" id="KW-0802">TPR repeat</keyword>
<keyword evidence="1" id="KW-0677">Repeat</keyword>
<feature type="repeat" description="TPR" evidence="3">
    <location>
        <begin position="172"/>
        <end position="205"/>
    </location>
</feature>
<dbReference type="SMART" id="SM00028">
    <property type="entry name" value="TPR"/>
    <property type="match status" value="5"/>
</dbReference>
<organism evidence="5 6">
    <name type="scientific">SAR86 cluster bacterium SAR86B</name>
    <dbReference type="NCBI Taxonomy" id="1123867"/>
    <lineage>
        <taxon>Bacteria</taxon>
        <taxon>Pseudomonadati</taxon>
        <taxon>Pseudomonadota</taxon>
        <taxon>Gammaproteobacteria</taxon>
        <taxon>SAR86 cluster</taxon>
    </lineage>
</organism>
<dbReference type="HOGENOM" id="CLU_038151_0_1_6"/>
<accession>J4KT88</accession>
<keyword evidence="4" id="KW-0732">Signal</keyword>
<dbReference type="Gene3D" id="1.25.40.10">
    <property type="entry name" value="Tetratricopeptide repeat domain"/>
    <property type="match status" value="2"/>
</dbReference>
<dbReference type="AlphaFoldDB" id="J4KT88"/>
<feature type="chain" id="PRO_5003780334" evidence="4">
    <location>
        <begin position="31"/>
        <end position="471"/>
    </location>
</feature>
<dbReference type="EMBL" id="JH611164">
    <property type="protein sequence ID" value="EJP74029.1"/>
    <property type="molecule type" value="Genomic_DNA"/>
</dbReference>
<dbReference type="SUPFAM" id="SSF48452">
    <property type="entry name" value="TPR-like"/>
    <property type="match status" value="2"/>
</dbReference>
<dbReference type="GO" id="GO:0070062">
    <property type="term" value="C:extracellular exosome"/>
    <property type="evidence" value="ECO:0007669"/>
    <property type="project" value="TreeGrafter"/>
</dbReference>
<gene>
    <name evidence="5" type="ORF">NT02SARS_0493</name>
</gene>
<sequence length="471" mass="54225">MSKLYKNISKILFSTALIISFAFFSLDSFAQNNDQSGKKITYKKARALQSSTAKKMAEVYKAYERLDDDGKEDPDLETVKRVLTELRANLAEMKSYDRSVVWYQWGYIYINEEDIANAIIAYENVINEPEVTKGLRESGLLTLAQIHLSQENYDKAITLTKQWMSEVDKVTAQSWYFLGIAYFSKENYNKALESMETAIGMAEEEGYKPKENWYTILAASINELKEEIGEREALLRQADIYEILVNLYPKKIYYLQLGGTYNQLGREKDYMITLKAAYAKDLLDKESEYLALAQLLLLSENPYWAATVLEAGQKKLVEQKDEETEEVTMVRVVKDTEKNLKLLADSWRMAQEIDRAIPILERVSKMSKDGKSYVLLGNLYLSEDKITQAIDAIEKGIKKGGLKNTSQVYMALGQAHFENQSFETAKKQFRIAARSKDEKIKKAANNWLKYTENEEVRVKNLALRRDFIQNS</sequence>
<feature type="signal peptide" evidence="4">
    <location>
        <begin position="1"/>
        <end position="30"/>
    </location>
</feature>
<evidence type="ECO:0000256" key="2">
    <source>
        <dbReference type="ARBA" id="ARBA00022803"/>
    </source>
</evidence>
<dbReference type="InterPro" id="IPR011990">
    <property type="entry name" value="TPR-like_helical_dom_sf"/>
</dbReference>
<dbReference type="Pfam" id="PF13181">
    <property type="entry name" value="TPR_8"/>
    <property type="match status" value="1"/>
</dbReference>
<reference evidence="5 6" key="1">
    <citation type="journal article" date="2012" name="ISME J.">
        <title>Genomic insights to SAR86, an abundant and uncultivated marine bacterial lineage.</title>
        <authorList>
            <person name="Dupont C.L."/>
            <person name="Rusch D.B."/>
            <person name="Yooseph S."/>
            <person name="Lombardo M.J."/>
            <person name="Richter R.A."/>
            <person name="Valas R."/>
            <person name="Novotny M."/>
            <person name="Yee-Greenbaum J."/>
            <person name="Selengut J.D."/>
            <person name="Haft D.H."/>
            <person name="Halpern A.L."/>
            <person name="Lasken R.S."/>
            <person name="Nealson K."/>
            <person name="Friedman R."/>
            <person name="Venter J.C."/>
        </authorList>
    </citation>
    <scope>NUCLEOTIDE SEQUENCE [LARGE SCALE GENOMIC DNA]</scope>
</reference>
<evidence type="ECO:0000256" key="3">
    <source>
        <dbReference type="PROSITE-ProRule" id="PRU00339"/>
    </source>
</evidence>
<dbReference type="PANTHER" id="PTHR44314:SF1">
    <property type="entry name" value="CILIA- AND FLAGELLA-ASSOCIATED PROTEIN 70"/>
    <property type="match status" value="1"/>
</dbReference>
<protein>
    <submittedName>
        <fullName evidence="5">Putative tetratricopeptide TPR_2</fullName>
    </submittedName>
</protein>
<dbReference type="PANTHER" id="PTHR44314">
    <property type="entry name" value="CILIA- AND FLAGELLA-ASSOCIATED PROTEIN 70"/>
    <property type="match status" value="1"/>
</dbReference>
<name>J4KT88_9GAMM</name>